<organism evidence="1 2">
    <name type="scientific">Enterobacter asburiae</name>
    <dbReference type="NCBI Taxonomy" id="61645"/>
    <lineage>
        <taxon>Bacteria</taxon>
        <taxon>Pseudomonadati</taxon>
        <taxon>Pseudomonadota</taxon>
        <taxon>Gammaproteobacteria</taxon>
        <taxon>Enterobacterales</taxon>
        <taxon>Enterobacteriaceae</taxon>
        <taxon>Enterobacter</taxon>
        <taxon>Enterobacter cloacae complex</taxon>
    </lineage>
</organism>
<name>A0AAW7ZTV6_ENTAS</name>
<gene>
    <name evidence="1" type="ORF">Q5934_16980</name>
</gene>
<dbReference type="Proteomes" id="UP001176432">
    <property type="component" value="Unassembled WGS sequence"/>
</dbReference>
<evidence type="ECO:0000313" key="1">
    <source>
        <dbReference type="EMBL" id="MDO7923155.1"/>
    </source>
</evidence>
<reference evidence="1" key="1">
    <citation type="submission" date="2023-07" db="EMBL/GenBank/DDBJ databases">
        <title>Isolates cultured from stool samples of acute diarrhea patients.</title>
        <authorList>
            <person name="Jiang S."/>
        </authorList>
    </citation>
    <scope>NUCLEOTIDE SEQUENCE</scope>
    <source>
        <strain evidence="1">L4424</strain>
    </source>
</reference>
<dbReference type="RefSeq" id="WP_246916749.1">
    <property type="nucleotide sequence ID" value="NZ_CP083834.1"/>
</dbReference>
<comment type="caution">
    <text evidence="1">The sequence shown here is derived from an EMBL/GenBank/DDBJ whole genome shotgun (WGS) entry which is preliminary data.</text>
</comment>
<dbReference type="AlphaFoldDB" id="A0AAW7ZTV6"/>
<protein>
    <submittedName>
        <fullName evidence="1">Uncharacterized protein</fullName>
    </submittedName>
</protein>
<dbReference type="EMBL" id="JAUPXB010000001">
    <property type="protein sequence ID" value="MDO7923155.1"/>
    <property type="molecule type" value="Genomic_DNA"/>
</dbReference>
<evidence type="ECO:0000313" key="2">
    <source>
        <dbReference type="Proteomes" id="UP001176432"/>
    </source>
</evidence>
<sequence length="70" mass="8056">MTETAGKIAELTRDDRFLTTPAGYISPDQMAELLKDIIRAIKRLFGFMEQRERNNAPVLVCKSCGYYERL</sequence>
<accession>A0AAW7ZTV6</accession>
<proteinExistence type="predicted"/>